<dbReference type="InterPro" id="IPR043128">
    <property type="entry name" value="Rev_trsase/Diguanyl_cyclase"/>
</dbReference>
<evidence type="ECO:0000259" key="1">
    <source>
        <dbReference type="PROSITE" id="PS50878"/>
    </source>
</evidence>
<dbReference type="KEGG" id="lak:106163063"/>
<dbReference type="PROSITE" id="PS50878">
    <property type="entry name" value="RT_POL"/>
    <property type="match status" value="1"/>
</dbReference>
<dbReference type="Gene3D" id="3.10.10.10">
    <property type="entry name" value="HIV Type 1 Reverse Transcriptase, subunit A, domain 1"/>
    <property type="match status" value="1"/>
</dbReference>
<dbReference type="GeneID" id="106163063"/>
<dbReference type="AlphaFoldDB" id="A0A1S3ICM0"/>
<sequence length="577" mass="66280">MQQVLDVHVDNKENREAFPMRTEDLLKENRKQLLPKEEKDKDKYEDLWTCEDDMSSNLKKLKRTKSLVAGGEAQDLYRTFTYDEEGDEKIFEKVVENFKRFCEPRKNEIYERYCFRTCDQQVGETFEHYVTDLKNKADTCNFGILKEEMIRDQIVVGIRDLRLKEKLLCTEDLTLQKAVQTCMAAETCQEQMKTHVAVTSLIKVNLQLETVADVGGDHNKYKCPAWGKMCRKCKGWNHFANKCRTDSKVHALNAVSDEEDEELFVSTVRTDRSKSNQDCVSILGAGDSEKRGLVIRTRDVRKVYVYGITEGALMKDYIKEKYRDVFTGIGCLEGEVCIKLKDNAKPIICAARKVPFALRDKLQKELERLVSQNIIKKTDGPTDWVLPLVLVEKANGNLRICMDPLRLNEYVCREQYHLPEKSEIESDMAGAKCFSKLDLRHGFYNLKLNEQSSRLCTVATPFGRYSFLRMPYGVKSAPEIFHAKIAQLFENDKNVKVFIDDIVIYAETWSEHSRILQHVMNIVEKAGVKLNGDKCEISCTALIFLGDCLTEHVIKPDSCKVTAINNKPDPTCKEGIT</sequence>
<dbReference type="OrthoDB" id="10068977at2759"/>
<dbReference type="InterPro" id="IPR043502">
    <property type="entry name" value="DNA/RNA_pol_sf"/>
</dbReference>
<dbReference type="Gene3D" id="3.30.70.270">
    <property type="match status" value="1"/>
</dbReference>
<dbReference type="CDD" id="cd01647">
    <property type="entry name" value="RT_LTR"/>
    <property type="match status" value="1"/>
</dbReference>
<gene>
    <name evidence="3" type="primary">LOC106163063</name>
</gene>
<evidence type="ECO:0000313" key="2">
    <source>
        <dbReference type="Proteomes" id="UP000085678"/>
    </source>
</evidence>
<dbReference type="Pfam" id="PF00078">
    <property type="entry name" value="RVT_1"/>
    <property type="match status" value="1"/>
</dbReference>
<accession>A0A1S3ICM0</accession>
<dbReference type="InParanoid" id="A0A1S3ICM0"/>
<feature type="domain" description="Reverse transcriptase" evidence="1">
    <location>
        <begin position="372"/>
        <end position="549"/>
    </location>
</feature>
<organism evidence="2 3">
    <name type="scientific">Lingula anatina</name>
    <name type="common">Brachiopod</name>
    <name type="synonym">Lingula unguis</name>
    <dbReference type="NCBI Taxonomy" id="7574"/>
    <lineage>
        <taxon>Eukaryota</taxon>
        <taxon>Metazoa</taxon>
        <taxon>Spiralia</taxon>
        <taxon>Lophotrochozoa</taxon>
        <taxon>Brachiopoda</taxon>
        <taxon>Linguliformea</taxon>
        <taxon>Lingulata</taxon>
        <taxon>Lingulida</taxon>
        <taxon>Linguloidea</taxon>
        <taxon>Lingulidae</taxon>
        <taxon>Lingula</taxon>
    </lineage>
</organism>
<reference evidence="3" key="1">
    <citation type="submission" date="2025-08" db="UniProtKB">
        <authorList>
            <consortium name="RefSeq"/>
        </authorList>
    </citation>
    <scope>IDENTIFICATION</scope>
    <source>
        <tissue evidence="3">Gonads</tissue>
    </source>
</reference>
<dbReference type="InterPro" id="IPR050951">
    <property type="entry name" value="Retrovirus_Pol_polyprotein"/>
</dbReference>
<protein>
    <submittedName>
        <fullName evidence="3">Uncharacterized protein LOC106163063</fullName>
    </submittedName>
</protein>
<dbReference type="PANTHER" id="PTHR37984:SF9">
    <property type="entry name" value="INTEGRASE CATALYTIC DOMAIN-CONTAINING PROTEIN"/>
    <property type="match status" value="1"/>
</dbReference>
<dbReference type="Proteomes" id="UP000085678">
    <property type="component" value="Unplaced"/>
</dbReference>
<name>A0A1S3ICM0_LINAN</name>
<dbReference type="PANTHER" id="PTHR37984">
    <property type="entry name" value="PROTEIN CBG26694"/>
    <property type="match status" value="1"/>
</dbReference>
<keyword evidence="2" id="KW-1185">Reference proteome</keyword>
<evidence type="ECO:0000313" key="3">
    <source>
        <dbReference type="RefSeq" id="XP_013395987.1"/>
    </source>
</evidence>
<dbReference type="SUPFAM" id="SSF56672">
    <property type="entry name" value="DNA/RNA polymerases"/>
    <property type="match status" value="1"/>
</dbReference>
<dbReference type="InterPro" id="IPR000477">
    <property type="entry name" value="RT_dom"/>
</dbReference>
<dbReference type="STRING" id="7574.A0A1S3ICM0"/>
<proteinExistence type="predicted"/>
<dbReference type="RefSeq" id="XP_013395987.1">
    <property type="nucleotide sequence ID" value="XM_013540533.1"/>
</dbReference>